<feature type="region of interest" description="Disordered" evidence="10">
    <location>
        <begin position="631"/>
        <end position="681"/>
    </location>
</feature>
<evidence type="ECO:0000313" key="12">
    <source>
        <dbReference type="EMBL" id="OCF47959.1"/>
    </source>
</evidence>
<evidence type="ECO:0000256" key="5">
    <source>
        <dbReference type="ARBA" id="ARBA00022741"/>
    </source>
</evidence>
<name>A0A1B9HXF5_9TREE</name>
<keyword evidence="3" id="KW-0723">Serine/threonine-protein kinase</keyword>
<dbReference type="InterPro" id="IPR050236">
    <property type="entry name" value="Ser_Thr_kinase_AGC"/>
</dbReference>
<reference evidence="13" key="4">
    <citation type="submission" date="2024-02" db="EMBL/GenBank/DDBJ databases">
        <title>Comparative genomics of Cryptococcus and Kwoniella reveals pathogenesis evolution and contrasting modes of karyotype evolution via chromosome fusion or intercentromeric recombination.</title>
        <authorList>
            <person name="Coelho M.A."/>
            <person name="David-Palma M."/>
            <person name="Shea T."/>
            <person name="Bowers K."/>
            <person name="McGinley-Smith S."/>
            <person name="Mohammad A.W."/>
            <person name="Gnirke A."/>
            <person name="Yurkov A.M."/>
            <person name="Nowrousian M."/>
            <person name="Sun S."/>
            <person name="Cuomo C.A."/>
            <person name="Heitman J."/>
        </authorList>
    </citation>
    <scope>NUCLEOTIDE SEQUENCE</scope>
    <source>
        <strain evidence="13">CBS 10737</strain>
    </source>
</reference>
<dbReference type="STRING" id="1296096.A0A1B9HXF5"/>
<reference evidence="12" key="3">
    <citation type="submission" date="2016-07" db="EMBL/GenBank/DDBJ databases">
        <title>Evolution of pathogenesis and genome organization in the Tremellales.</title>
        <authorList>
            <person name="Cuomo C."/>
            <person name="Litvintseva A."/>
            <person name="Heitman J."/>
            <person name="Chen Y."/>
            <person name="Sun S."/>
            <person name="Springer D."/>
            <person name="Dromer F."/>
            <person name="Young S."/>
            <person name="Zeng Q."/>
            <person name="Chapman S."/>
            <person name="Gujja S."/>
            <person name="Saif S."/>
            <person name="Birren B."/>
        </authorList>
    </citation>
    <scope>NUCLEOTIDE SEQUENCE</scope>
    <source>
        <strain evidence="12">CBS 10737</strain>
    </source>
</reference>
<dbReference type="InterPro" id="IPR000719">
    <property type="entry name" value="Prot_kinase_dom"/>
</dbReference>
<dbReference type="PROSITE" id="PS50011">
    <property type="entry name" value="PROTEIN_KINASE_DOM"/>
    <property type="match status" value="1"/>
</dbReference>
<evidence type="ECO:0000313" key="13">
    <source>
        <dbReference type="EMBL" id="WWC73525.1"/>
    </source>
</evidence>
<dbReference type="SUPFAM" id="SSF56112">
    <property type="entry name" value="Protein kinase-like (PK-like)"/>
    <property type="match status" value="1"/>
</dbReference>
<keyword evidence="4" id="KW-0808">Transferase</keyword>
<evidence type="ECO:0000256" key="8">
    <source>
        <dbReference type="ARBA" id="ARBA00047899"/>
    </source>
</evidence>
<keyword evidence="14" id="KW-1185">Reference proteome</keyword>
<evidence type="ECO:0000256" key="9">
    <source>
        <dbReference type="ARBA" id="ARBA00048679"/>
    </source>
</evidence>
<dbReference type="SMART" id="SM00220">
    <property type="entry name" value="S_TKc"/>
    <property type="match status" value="1"/>
</dbReference>
<evidence type="ECO:0000256" key="4">
    <source>
        <dbReference type="ARBA" id="ARBA00022679"/>
    </source>
</evidence>
<dbReference type="Gene3D" id="3.30.200.20">
    <property type="entry name" value="Phosphorylase Kinase, domain 1"/>
    <property type="match status" value="1"/>
</dbReference>
<accession>A0A1B9HXF5</accession>
<evidence type="ECO:0000259" key="11">
    <source>
        <dbReference type="PROSITE" id="PS50011"/>
    </source>
</evidence>
<dbReference type="InterPro" id="IPR011009">
    <property type="entry name" value="Kinase-like_dom_sf"/>
</dbReference>
<dbReference type="OrthoDB" id="63267at2759"/>
<reference evidence="13" key="2">
    <citation type="submission" date="2013-07" db="EMBL/GenBank/DDBJ databases">
        <authorList>
            <consortium name="The Broad Institute Genome Sequencing Platform"/>
            <person name="Cuomo C."/>
            <person name="Litvintseva A."/>
            <person name="Chen Y."/>
            <person name="Heitman J."/>
            <person name="Sun S."/>
            <person name="Springer D."/>
            <person name="Dromer F."/>
            <person name="Young S.K."/>
            <person name="Zeng Q."/>
            <person name="Gargeya S."/>
            <person name="Fitzgerald M."/>
            <person name="Abouelleil A."/>
            <person name="Alvarado L."/>
            <person name="Berlin A.M."/>
            <person name="Chapman S.B."/>
            <person name="Dewar J."/>
            <person name="Goldberg J."/>
            <person name="Griggs A."/>
            <person name="Gujja S."/>
            <person name="Hansen M."/>
            <person name="Howarth C."/>
            <person name="Imamovic A."/>
            <person name="Larimer J."/>
            <person name="McCowan C."/>
            <person name="Murphy C."/>
            <person name="Pearson M."/>
            <person name="Priest M."/>
            <person name="Roberts A."/>
            <person name="Saif S."/>
            <person name="Shea T."/>
            <person name="Sykes S."/>
            <person name="Wortman J."/>
            <person name="Nusbaum C."/>
            <person name="Birren B."/>
        </authorList>
    </citation>
    <scope>NUCLEOTIDE SEQUENCE</scope>
    <source>
        <strain evidence="13">CBS 10737</strain>
    </source>
</reference>
<feature type="domain" description="Protein kinase" evidence="11">
    <location>
        <begin position="87"/>
        <end position="394"/>
    </location>
</feature>
<comment type="similarity">
    <text evidence="1">Belongs to the protein kinase superfamily. AGC Ser/Thr protein kinase family.</text>
</comment>
<dbReference type="GeneID" id="30174194"/>
<proteinExistence type="inferred from homology"/>
<feature type="region of interest" description="Disordered" evidence="10">
    <location>
        <begin position="819"/>
        <end position="862"/>
    </location>
</feature>
<dbReference type="GO" id="GO:0005524">
    <property type="term" value="F:ATP binding"/>
    <property type="evidence" value="ECO:0007669"/>
    <property type="project" value="UniProtKB-KW"/>
</dbReference>
<feature type="compositionally biased region" description="Low complexity" evidence="10">
    <location>
        <begin position="822"/>
        <end position="831"/>
    </location>
</feature>
<dbReference type="InterPro" id="IPR045270">
    <property type="entry name" value="STKc_AGC"/>
</dbReference>
<dbReference type="CDD" id="cd05123">
    <property type="entry name" value="STKc_AGC"/>
    <property type="match status" value="1"/>
</dbReference>
<dbReference type="GO" id="GO:0035556">
    <property type="term" value="P:intracellular signal transduction"/>
    <property type="evidence" value="ECO:0007669"/>
    <property type="project" value="TreeGrafter"/>
</dbReference>
<evidence type="ECO:0000256" key="2">
    <source>
        <dbReference type="ARBA" id="ARBA00012513"/>
    </source>
</evidence>
<dbReference type="RefSeq" id="XP_019009178.1">
    <property type="nucleotide sequence ID" value="XM_019157538.1"/>
</dbReference>
<feature type="compositionally biased region" description="Low complexity" evidence="10">
    <location>
        <begin position="1001"/>
        <end position="1015"/>
    </location>
</feature>
<dbReference type="GO" id="GO:0004674">
    <property type="term" value="F:protein serine/threonine kinase activity"/>
    <property type="evidence" value="ECO:0007669"/>
    <property type="project" value="UniProtKB-KW"/>
</dbReference>
<evidence type="ECO:0000256" key="3">
    <source>
        <dbReference type="ARBA" id="ARBA00022527"/>
    </source>
</evidence>
<evidence type="ECO:0000256" key="7">
    <source>
        <dbReference type="ARBA" id="ARBA00022840"/>
    </source>
</evidence>
<keyword evidence="5" id="KW-0547">Nucleotide-binding</keyword>
<dbReference type="PANTHER" id="PTHR24356:SF390">
    <property type="entry name" value="PROTEIN KINASE C, BRAIN ISOZYME-RELATED"/>
    <property type="match status" value="1"/>
</dbReference>
<dbReference type="Gene3D" id="1.10.510.10">
    <property type="entry name" value="Transferase(Phosphotransferase) domain 1"/>
    <property type="match status" value="1"/>
</dbReference>
<dbReference type="Pfam" id="PF00069">
    <property type="entry name" value="Pkinase"/>
    <property type="match status" value="2"/>
</dbReference>
<feature type="compositionally biased region" description="Polar residues" evidence="10">
    <location>
        <begin position="842"/>
        <end position="862"/>
    </location>
</feature>
<dbReference type="EC" id="2.7.11.1" evidence="2"/>
<comment type="catalytic activity">
    <reaction evidence="8">
        <text>L-threonyl-[protein] + ATP = O-phospho-L-threonyl-[protein] + ADP + H(+)</text>
        <dbReference type="Rhea" id="RHEA:46608"/>
        <dbReference type="Rhea" id="RHEA-COMP:11060"/>
        <dbReference type="Rhea" id="RHEA-COMP:11605"/>
        <dbReference type="ChEBI" id="CHEBI:15378"/>
        <dbReference type="ChEBI" id="CHEBI:30013"/>
        <dbReference type="ChEBI" id="CHEBI:30616"/>
        <dbReference type="ChEBI" id="CHEBI:61977"/>
        <dbReference type="ChEBI" id="CHEBI:456216"/>
        <dbReference type="EC" id="2.7.11.1"/>
    </reaction>
</comment>
<feature type="compositionally biased region" description="Low complexity" evidence="10">
    <location>
        <begin position="962"/>
        <end position="973"/>
    </location>
</feature>
<reference evidence="12" key="1">
    <citation type="submission" date="2013-07" db="EMBL/GenBank/DDBJ databases">
        <title>The Genome Sequence of Cryptococcus pinus CBS10737.</title>
        <authorList>
            <consortium name="The Broad Institute Genome Sequencing Platform"/>
            <person name="Cuomo C."/>
            <person name="Litvintseva A."/>
            <person name="Chen Y."/>
            <person name="Heitman J."/>
            <person name="Sun S."/>
            <person name="Springer D."/>
            <person name="Dromer F."/>
            <person name="Young S.K."/>
            <person name="Zeng Q."/>
            <person name="Gargeya S."/>
            <person name="Fitzgerald M."/>
            <person name="Abouelleil A."/>
            <person name="Alvarado L."/>
            <person name="Berlin A.M."/>
            <person name="Chapman S.B."/>
            <person name="Dewar J."/>
            <person name="Goldberg J."/>
            <person name="Griggs A."/>
            <person name="Gujja S."/>
            <person name="Hansen M."/>
            <person name="Howarth C."/>
            <person name="Imamovic A."/>
            <person name="Larimer J."/>
            <person name="McCowan C."/>
            <person name="Murphy C."/>
            <person name="Pearson M."/>
            <person name="Priest M."/>
            <person name="Roberts A."/>
            <person name="Saif S."/>
            <person name="Shea T."/>
            <person name="Sykes S."/>
            <person name="Wortman J."/>
            <person name="Nusbaum C."/>
            <person name="Birren B."/>
        </authorList>
    </citation>
    <scope>NUCLEOTIDE SEQUENCE [LARGE SCALE GENOMIC DNA]</scope>
    <source>
        <strain evidence="12">CBS 10737</strain>
    </source>
</reference>
<dbReference type="AlphaFoldDB" id="A0A1B9HXF5"/>
<evidence type="ECO:0000313" key="14">
    <source>
        <dbReference type="Proteomes" id="UP000094020"/>
    </source>
</evidence>
<evidence type="ECO:0000256" key="6">
    <source>
        <dbReference type="ARBA" id="ARBA00022777"/>
    </source>
</evidence>
<protein>
    <recommendedName>
        <fullName evidence="2">non-specific serine/threonine protein kinase</fullName>
        <ecNumber evidence="2">2.7.11.1</ecNumber>
    </recommendedName>
</protein>
<feature type="region of interest" description="Disordered" evidence="10">
    <location>
        <begin position="1"/>
        <end position="71"/>
    </location>
</feature>
<keyword evidence="7" id="KW-0067">ATP-binding</keyword>
<dbReference type="Proteomes" id="UP000094020">
    <property type="component" value="Chromosome 11"/>
</dbReference>
<keyword evidence="6 12" id="KW-0418">Kinase</keyword>
<dbReference type="PANTHER" id="PTHR24356">
    <property type="entry name" value="SERINE/THREONINE-PROTEIN KINASE"/>
    <property type="match status" value="1"/>
</dbReference>
<evidence type="ECO:0000256" key="1">
    <source>
        <dbReference type="ARBA" id="ARBA00009903"/>
    </source>
</evidence>
<comment type="catalytic activity">
    <reaction evidence="9">
        <text>L-seryl-[protein] + ATP = O-phospho-L-seryl-[protein] + ADP + H(+)</text>
        <dbReference type="Rhea" id="RHEA:17989"/>
        <dbReference type="Rhea" id="RHEA-COMP:9863"/>
        <dbReference type="Rhea" id="RHEA-COMP:11604"/>
        <dbReference type="ChEBI" id="CHEBI:15378"/>
        <dbReference type="ChEBI" id="CHEBI:29999"/>
        <dbReference type="ChEBI" id="CHEBI:30616"/>
        <dbReference type="ChEBI" id="CHEBI:83421"/>
        <dbReference type="ChEBI" id="CHEBI:456216"/>
        <dbReference type="EC" id="2.7.11.1"/>
    </reaction>
</comment>
<dbReference type="KEGG" id="kpin:30174194"/>
<organism evidence="12">
    <name type="scientific">Kwoniella pini CBS 10737</name>
    <dbReference type="NCBI Taxonomy" id="1296096"/>
    <lineage>
        <taxon>Eukaryota</taxon>
        <taxon>Fungi</taxon>
        <taxon>Dikarya</taxon>
        <taxon>Basidiomycota</taxon>
        <taxon>Agaricomycotina</taxon>
        <taxon>Tremellomycetes</taxon>
        <taxon>Tremellales</taxon>
        <taxon>Cryptococcaceae</taxon>
        <taxon>Kwoniella</taxon>
    </lineage>
</organism>
<dbReference type="FunFam" id="1.10.510.10:FF:000604">
    <property type="entry name" value="AGC protein kinase"/>
    <property type="match status" value="1"/>
</dbReference>
<gene>
    <name evidence="12" type="ORF">I206_05825</name>
    <name evidence="13" type="ORF">I206_107497</name>
</gene>
<feature type="region of interest" description="Disordered" evidence="10">
    <location>
        <begin position="954"/>
        <end position="1016"/>
    </location>
</feature>
<dbReference type="EMBL" id="CP144529">
    <property type="protein sequence ID" value="WWC73525.1"/>
    <property type="molecule type" value="Genomic_DNA"/>
</dbReference>
<sequence length="1044" mass="115770">MLGSPSQVPLPPSPAYSGHDSPPTIMSRLAPPNGISTPDRTPSSSSSFGEDGSPTSYEAGPSVVHEERRHASASDVSRNYIAKLEDFQLIKVIGKGCAGRVLLIKHTPTNNVRAMKAISKRSVLTHDELNHTLTEQSILKRFAIDEPNNRFISKLYNSFTDRENFYFVMEFYPGGDLATQMEIHGILGDHRTRFYAADITQGLEDLHRHGIIVRDLKPENILLNAKGHAVLADFGLSKEFSYRGDPKPIHVVTYPGQPELPPWAGQGAGSLRTMASGQKNLMIDKAYSFVGTSEYLSPEVVKRGDYSYAVDWWALGCIVLEGLVGRVPFRKLDDEPPMVLWNKILFQPWDELFHEPKMARFMPDPVTYHFIDALLQKDPMWRLTEPCVKQHDYFALLDWDTVRKGEYQDPHSLDLHPIAEYNIKYFPKLCLEEDLSVDMSTHDLRNDEIEHKKTPLNDNALYALEQAKYRYELENFAWSRDNDGYETVAESEMEESVTDQEEIEGGRIDGADEMDPIQSNDIEDVLPDTLKDEEVEVEDMEEEPVLAEHVDVERKPVPDVITAITSANMQEPIVTPAKDQRRLSHFGSPESAYSDNLPSSFVGLPASPASVAPAIISSVEDIAVKLIRSSESNHENTIVSSPPEGSIAPSPPAHDHDVPNWEGSGRPMSRPVERLSQTPQQDLPESLISLTSSTHPTKSHPIPIPLRPKPVRQISEELNLNLPTGLPSSGLSVSDIVSIPSPHPGSPNRILRRHRQMGSVDTVPMARLSVELHGVRTYIDDEDWEELTLDDPNASAPNGGGSNHSFLGLGRVLKRRPSNLLTNSMGTNNSGSGSGLKRQIKNSDTSSSRNSQATSPIKSLTNRPVLFSNKSIENTKKAFEKFKAFPKLKNLASPENKIPLHSPLIGPPFSADNKDLNSLPHPTGILGNSIPSNAQGNNSRPVIAYRRHTESGLGWLRRSPKKSSSNKNFKNPSALSLKDERNQSEVSSPIANMQGKKQDGSIDNSTSSVSISKNNEGLPKLELSEIELTGLDWEPFNSKEWGVK</sequence>
<evidence type="ECO:0000256" key="10">
    <source>
        <dbReference type="SAM" id="MobiDB-lite"/>
    </source>
</evidence>
<dbReference type="EMBL" id="KI894014">
    <property type="protein sequence ID" value="OCF47959.1"/>
    <property type="molecule type" value="Genomic_DNA"/>
</dbReference>